<organism evidence="1 2">
    <name type="scientific">Fusobacterium periodonticum ATCC 33693</name>
    <dbReference type="NCBI Taxonomy" id="546275"/>
    <lineage>
        <taxon>Bacteria</taxon>
        <taxon>Fusobacteriati</taxon>
        <taxon>Fusobacteriota</taxon>
        <taxon>Fusobacteriia</taxon>
        <taxon>Fusobacteriales</taxon>
        <taxon>Fusobacteriaceae</taxon>
        <taxon>Fusobacterium</taxon>
    </lineage>
</organism>
<dbReference type="AlphaFoldDB" id="D4CT90"/>
<comment type="caution">
    <text evidence="1">The sequence shown here is derived from an EMBL/GenBank/DDBJ whole genome shotgun (WGS) entry which is preliminary data.</text>
</comment>
<dbReference type="EMBL" id="ACJY01000037">
    <property type="protein sequence ID" value="EFE87460.1"/>
    <property type="molecule type" value="Genomic_DNA"/>
</dbReference>
<proteinExistence type="predicted"/>
<evidence type="ECO:0000313" key="2">
    <source>
        <dbReference type="Proteomes" id="UP000003748"/>
    </source>
</evidence>
<evidence type="ECO:0000313" key="1">
    <source>
        <dbReference type="EMBL" id="EFE87460.1"/>
    </source>
</evidence>
<dbReference type="HOGENOM" id="CLU_2879397_0_0_0"/>
<dbReference type="Proteomes" id="UP000003748">
    <property type="component" value="Unassembled WGS sequence"/>
</dbReference>
<name>D4CT90_9FUSO</name>
<accession>D4CT90</accession>
<sequence>MSKIKLAKEVFKFQYDNTLSLCVTVFPESFLLFKFQYDNTLSTHENIIEIICYENLNSNMIIL</sequence>
<protein>
    <submittedName>
        <fullName evidence="1">Uncharacterized protein</fullName>
    </submittedName>
</protein>
<gene>
    <name evidence="1" type="ORF">FUSPEROL_00602</name>
</gene>
<reference evidence="1 2" key="1">
    <citation type="submission" date="2010-02" db="EMBL/GenBank/DDBJ databases">
        <authorList>
            <person name="Weinstock G."/>
            <person name="Sodergren E."/>
            <person name="Clifton S."/>
            <person name="Fulton L."/>
            <person name="Fulton B."/>
            <person name="Courtney L."/>
            <person name="Fronick C."/>
            <person name="Harrison M."/>
            <person name="Strong C."/>
            <person name="Farmer C."/>
            <person name="Delahaunty K."/>
            <person name="Markovic C."/>
            <person name="Hall O."/>
            <person name="Minx P."/>
            <person name="Tomlinson C."/>
            <person name="Mitreva M."/>
            <person name="Nelson J."/>
            <person name="Hou S."/>
            <person name="Wollam A."/>
            <person name="Pepin K.H."/>
            <person name="Johnson M."/>
            <person name="Bhonagiri V."/>
            <person name="Zhang X."/>
            <person name="Suruliraj S."/>
            <person name="Warren W."/>
            <person name="Chinwalla A."/>
            <person name="Mardis E.R."/>
            <person name="Wilson R.K."/>
        </authorList>
    </citation>
    <scope>NUCLEOTIDE SEQUENCE [LARGE SCALE GENOMIC DNA]</scope>
    <source>
        <strain evidence="1 2">ATCC 33693</strain>
    </source>
</reference>